<reference evidence="2" key="1">
    <citation type="journal article" date="2014" name="Int. J. Syst. Evol. Microbiol.">
        <title>Complete genome sequence of Corynebacterium casei LMG S-19264T (=DSM 44701T), isolated from a smear-ripened cheese.</title>
        <authorList>
            <consortium name="US DOE Joint Genome Institute (JGI-PGF)"/>
            <person name="Walter F."/>
            <person name="Albersmeier A."/>
            <person name="Kalinowski J."/>
            <person name="Ruckert C."/>
        </authorList>
    </citation>
    <scope>NUCLEOTIDE SEQUENCE</scope>
    <source>
        <strain evidence="2">CGMCC 1.15454</strain>
    </source>
</reference>
<feature type="transmembrane region" description="Helical" evidence="1">
    <location>
        <begin position="33"/>
        <end position="57"/>
    </location>
</feature>
<proteinExistence type="predicted"/>
<keyword evidence="1" id="KW-0812">Transmembrane</keyword>
<comment type="caution">
    <text evidence="2">The sequence shown here is derived from an EMBL/GenBank/DDBJ whole genome shotgun (WGS) entry which is preliminary data.</text>
</comment>
<keyword evidence="1" id="KW-1133">Transmembrane helix</keyword>
<dbReference type="AlphaFoldDB" id="A0A9W5TZJ1"/>
<dbReference type="Proteomes" id="UP000621492">
    <property type="component" value="Unassembled WGS sequence"/>
</dbReference>
<evidence type="ECO:0000256" key="1">
    <source>
        <dbReference type="SAM" id="Phobius"/>
    </source>
</evidence>
<dbReference type="EMBL" id="BMJD01000033">
    <property type="protein sequence ID" value="GGB53004.1"/>
    <property type="molecule type" value="Genomic_DNA"/>
</dbReference>
<gene>
    <name evidence="2" type="ORF">GCM10011409_33230</name>
</gene>
<evidence type="ECO:0000313" key="3">
    <source>
        <dbReference type="Proteomes" id="UP000621492"/>
    </source>
</evidence>
<sequence length="72" mass="8730">MSMKSKVLFVFFNVVYFTFDWILLPYVPNPILFGWIPLQLFLLFVIPLVAAFVWGLYFNNFFKTQRHVKYDE</sequence>
<keyword evidence="1" id="KW-0472">Membrane</keyword>
<keyword evidence="3" id="KW-1185">Reference proteome</keyword>
<name>A0A9W5TZJ1_9BACI</name>
<reference evidence="2" key="2">
    <citation type="submission" date="2020-09" db="EMBL/GenBank/DDBJ databases">
        <authorList>
            <person name="Sun Q."/>
            <person name="Zhou Y."/>
        </authorList>
    </citation>
    <scope>NUCLEOTIDE SEQUENCE</scope>
    <source>
        <strain evidence="2">CGMCC 1.15454</strain>
    </source>
</reference>
<evidence type="ECO:0000313" key="2">
    <source>
        <dbReference type="EMBL" id="GGB53004.1"/>
    </source>
</evidence>
<accession>A0A9W5TZJ1</accession>
<protein>
    <submittedName>
        <fullName evidence="2">Uncharacterized protein</fullName>
    </submittedName>
</protein>
<dbReference type="RefSeq" id="WP_188725517.1">
    <property type="nucleotide sequence ID" value="NZ_BMJD01000033.1"/>
</dbReference>
<feature type="transmembrane region" description="Helical" evidence="1">
    <location>
        <begin position="7"/>
        <end position="27"/>
    </location>
</feature>
<organism evidence="2 3">
    <name type="scientific">Lentibacillus populi</name>
    <dbReference type="NCBI Taxonomy" id="1827502"/>
    <lineage>
        <taxon>Bacteria</taxon>
        <taxon>Bacillati</taxon>
        <taxon>Bacillota</taxon>
        <taxon>Bacilli</taxon>
        <taxon>Bacillales</taxon>
        <taxon>Bacillaceae</taxon>
        <taxon>Lentibacillus</taxon>
    </lineage>
</organism>